<dbReference type="SUPFAM" id="SSF55681">
    <property type="entry name" value="Class II aaRS and biotin synthetases"/>
    <property type="match status" value="1"/>
</dbReference>
<keyword evidence="6 9" id="KW-0648">Protein biosynthesis</keyword>
<dbReference type="Proteomes" id="UP000295150">
    <property type="component" value="Unassembled WGS sequence"/>
</dbReference>
<comment type="subcellular location">
    <subcellularLocation>
        <location evidence="9">Cytoplasm</location>
    </subcellularLocation>
</comment>
<dbReference type="InterPro" id="IPR045864">
    <property type="entry name" value="aa-tRNA-synth_II/BPL/LPL"/>
</dbReference>
<keyword evidence="4 9" id="KW-0547">Nucleotide-binding</keyword>
<dbReference type="PANTHER" id="PTHR30075">
    <property type="entry name" value="GLYCYL-TRNA SYNTHETASE"/>
    <property type="match status" value="1"/>
</dbReference>
<dbReference type="NCBIfam" id="NF006827">
    <property type="entry name" value="PRK09348.1"/>
    <property type="match status" value="1"/>
</dbReference>
<dbReference type="HAMAP" id="MF_00254">
    <property type="entry name" value="Gly_tRNA_synth_alpha"/>
    <property type="match status" value="1"/>
</dbReference>
<dbReference type="AlphaFoldDB" id="A0A4R6HEX2"/>
<dbReference type="EC" id="6.1.1.14" evidence="9"/>
<evidence type="ECO:0000313" key="10">
    <source>
        <dbReference type="EMBL" id="TDO06657.1"/>
    </source>
</evidence>
<dbReference type="Pfam" id="PF02091">
    <property type="entry name" value="tRNA-synt_2e"/>
    <property type="match status" value="1"/>
</dbReference>
<dbReference type="GO" id="GO:0005829">
    <property type="term" value="C:cytosol"/>
    <property type="evidence" value="ECO:0007669"/>
    <property type="project" value="TreeGrafter"/>
</dbReference>
<evidence type="ECO:0000256" key="2">
    <source>
        <dbReference type="ARBA" id="ARBA00011209"/>
    </source>
</evidence>
<evidence type="ECO:0000256" key="4">
    <source>
        <dbReference type="ARBA" id="ARBA00022741"/>
    </source>
</evidence>
<sequence length="326" mass="36839">MANGASAMTLSTPSSTADVTTFQGLILALQQYWAEQGCVILQPLDMEVGAGTFHTATFLRSIGPETWNAAYVQPSRRPTDGRYGENPNRLQHYYQFQVVMKPSPADLQERYLGSLKHLGLDPLVHDIRFVEDNWESPTLGAWGLGWEVWLNGMEVTQFTYFQQAGGLECYPVTGELTYGLERIAMYLQDVDSVYDLVWTLAPDGSRVTYGDVYLQNEREQSAYNFEHADVDFLFTSFDHQERECSKLLDASLPLPAYEQVLKASHTFNLLDARHAISVTERQRYILRVRTMARDVAQAYFDSRKAAGFPLAPVALRRELLAEQGDA</sequence>
<dbReference type="GO" id="GO:0006426">
    <property type="term" value="P:glycyl-tRNA aminoacylation"/>
    <property type="evidence" value="ECO:0007669"/>
    <property type="project" value="UniProtKB-UniRule"/>
</dbReference>
<evidence type="ECO:0000256" key="9">
    <source>
        <dbReference type="HAMAP-Rule" id="MF_00254"/>
    </source>
</evidence>
<dbReference type="PROSITE" id="PS50861">
    <property type="entry name" value="AA_TRNA_LIGASE_II_GLYAB"/>
    <property type="match status" value="1"/>
</dbReference>
<comment type="similarity">
    <text evidence="1 9">Belongs to the class-II aminoacyl-tRNA synthetase family.</text>
</comment>
<accession>A0A4R6HEX2</accession>
<evidence type="ECO:0000256" key="5">
    <source>
        <dbReference type="ARBA" id="ARBA00022840"/>
    </source>
</evidence>
<comment type="catalytic activity">
    <reaction evidence="8 9">
        <text>tRNA(Gly) + glycine + ATP = glycyl-tRNA(Gly) + AMP + diphosphate</text>
        <dbReference type="Rhea" id="RHEA:16013"/>
        <dbReference type="Rhea" id="RHEA-COMP:9664"/>
        <dbReference type="Rhea" id="RHEA-COMP:9683"/>
        <dbReference type="ChEBI" id="CHEBI:30616"/>
        <dbReference type="ChEBI" id="CHEBI:33019"/>
        <dbReference type="ChEBI" id="CHEBI:57305"/>
        <dbReference type="ChEBI" id="CHEBI:78442"/>
        <dbReference type="ChEBI" id="CHEBI:78522"/>
        <dbReference type="ChEBI" id="CHEBI:456215"/>
        <dbReference type="EC" id="6.1.1.14"/>
    </reaction>
</comment>
<evidence type="ECO:0000256" key="6">
    <source>
        <dbReference type="ARBA" id="ARBA00022917"/>
    </source>
</evidence>
<evidence type="ECO:0000256" key="7">
    <source>
        <dbReference type="ARBA" id="ARBA00023146"/>
    </source>
</evidence>
<evidence type="ECO:0000256" key="3">
    <source>
        <dbReference type="ARBA" id="ARBA00022598"/>
    </source>
</evidence>
<dbReference type="GO" id="GO:0005524">
    <property type="term" value="F:ATP binding"/>
    <property type="evidence" value="ECO:0007669"/>
    <property type="project" value="UniProtKB-UniRule"/>
</dbReference>
<dbReference type="PANTHER" id="PTHR30075:SF2">
    <property type="entry name" value="GLYCINE--TRNA LIGASE, CHLOROPLASTIC_MITOCHONDRIAL 2"/>
    <property type="match status" value="1"/>
</dbReference>
<organism evidence="10 11">
    <name type="scientific">Halomonas ventosae</name>
    <dbReference type="NCBI Taxonomy" id="229007"/>
    <lineage>
        <taxon>Bacteria</taxon>
        <taxon>Pseudomonadati</taxon>
        <taxon>Pseudomonadota</taxon>
        <taxon>Gammaproteobacteria</taxon>
        <taxon>Oceanospirillales</taxon>
        <taxon>Halomonadaceae</taxon>
        <taxon>Halomonas</taxon>
    </lineage>
</organism>
<dbReference type="NCBIfam" id="TIGR00388">
    <property type="entry name" value="glyQ"/>
    <property type="match status" value="1"/>
</dbReference>
<evidence type="ECO:0000256" key="8">
    <source>
        <dbReference type="ARBA" id="ARBA00047937"/>
    </source>
</evidence>
<keyword evidence="9" id="KW-0963">Cytoplasm</keyword>
<dbReference type="InterPro" id="IPR006194">
    <property type="entry name" value="Gly-tRNA-synth_heterodimer"/>
</dbReference>
<proteinExistence type="inferred from homology"/>
<dbReference type="FunFam" id="3.30.930.10:FF:000006">
    <property type="entry name" value="Glycine--tRNA ligase alpha subunit"/>
    <property type="match status" value="1"/>
</dbReference>
<dbReference type="GO" id="GO:0004820">
    <property type="term" value="F:glycine-tRNA ligase activity"/>
    <property type="evidence" value="ECO:0007669"/>
    <property type="project" value="UniProtKB-UniRule"/>
</dbReference>
<gene>
    <name evidence="9" type="primary">glyQ</name>
    <name evidence="10" type="ORF">DFO68_1104</name>
</gene>
<keyword evidence="11" id="KW-1185">Reference proteome</keyword>
<comment type="caution">
    <text evidence="10">The sequence shown here is derived from an EMBL/GenBank/DDBJ whole genome shotgun (WGS) entry which is preliminary data.</text>
</comment>
<dbReference type="InterPro" id="IPR002310">
    <property type="entry name" value="Gly-tRNA_ligase_asu"/>
</dbReference>
<keyword evidence="7 9" id="KW-0030">Aminoacyl-tRNA synthetase</keyword>
<dbReference type="Gene3D" id="3.30.930.10">
    <property type="entry name" value="Bira Bifunctional Protein, Domain 2"/>
    <property type="match status" value="1"/>
</dbReference>
<dbReference type="CDD" id="cd00733">
    <property type="entry name" value="GlyRS_alpha_core"/>
    <property type="match status" value="1"/>
</dbReference>
<keyword evidence="5 9" id="KW-0067">ATP-binding</keyword>
<comment type="subunit">
    <text evidence="2 9">Tetramer of two alpha and two beta subunits.</text>
</comment>
<protein>
    <recommendedName>
        <fullName evidence="9">Glycine--tRNA ligase alpha subunit</fullName>
        <ecNumber evidence="9">6.1.1.14</ecNumber>
    </recommendedName>
    <alternativeName>
        <fullName evidence="9">Glycyl-tRNA synthetase alpha subunit</fullName>
        <shortName evidence="9">GlyRS</shortName>
    </alternativeName>
</protein>
<evidence type="ECO:0000256" key="1">
    <source>
        <dbReference type="ARBA" id="ARBA00008226"/>
    </source>
</evidence>
<dbReference type="Gene3D" id="1.20.58.180">
    <property type="entry name" value="Class II aaRS and biotin synthetases, domain 2"/>
    <property type="match status" value="1"/>
</dbReference>
<dbReference type="PRINTS" id="PR01044">
    <property type="entry name" value="TRNASYNTHGA"/>
</dbReference>
<dbReference type="EMBL" id="SNWH01000010">
    <property type="protein sequence ID" value="TDO06657.1"/>
    <property type="molecule type" value="Genomic_DNA"/>
</dbReference>
<name>A0A4R6HEX2_9GAMM</name>
<keyword evidence="3 9" id="KW-0436">Ligase</keyword>
<reference evidence="10 11" key="1">
    <citation type="submission" date="2019-03" db="EMBL/GenBank/DDBJ databases">
        <title>Freshwater and sediment microbial communities from various areas in North America, analyzing microbe dynamics in response to fracking.</title>
        <authorList>
            <person name="Lamendella R."/>
        </authorList>
    </citation>
    <scope>NUCLEOTIDE SEQUENCE [LARGE SCALE GENOMIC DNA]</scope>
    <source>
        <strain evidence="10 11">1_TX</strain>
    </source>
</reference>
<evidence type="ECO:0000313" key="11">
    <source>
        <dbReference type="Proteomes" id="UP000295150"/>
    </source>
</evidence>